<keyword evidence="2" id="KW-0862">Zinc</keyword>
<sequence length="791" mass="89724">MPMYPESNFQLANFPSFPVPAPFEPPNSSPRWRRNQVACDACHIRRVRCDLASPFPCSRCLRKGIDCDITRKLRKRGRMARSKLADANKAYGIDAPQSHIKERQTDESSSPVSQPTVSPMDSTIMSSVTQPSSPGTDEIDALLALCMEDYGPVTDFPQLQAVLGVDVTEEWLPTADLLKGLPQLSGEDEGPLPPLPDIWDPVDITPHNPSQGPHPPTLFQPATNHRVPEDETTSRPSMKYPVLDTVIPFLETALPPQLVCHLLELYFTSPFPNILRKASFLTDKFRVTSPALLTSMLWMAAIDHRASLSISPSQQRNICQFLGDLTKTLFRFSDNPSPKNQGPSLVEHIAHLDKVITCIHIVSIVSTEHNAESMGWWKAAFDLARQLKLNREAELMPDFDKQSNASPQFSEDRLSDWSNQPNLFHSDGTQSSLNCVCEKIHDQGYPVSTGEHREERRRALWMLYIIDRHLALCLNRPPDFLDAECENLPLPLDETYWQGSIVHSEDFDPHSPQCFYSVQQNERQVFPDFRCRDSSIFGFFLPLMTITGEVMELNHLRLQDTKAYEVKGAEVLRHLEIYQTSLSAFLASSASSASSTVDPAVSDQLVNGQLVQDFTWQTQTVVAYSSYLVQVLHMSLVGKWDWQFLLEDKELWTSPAFTSTISHSLDAAFWLRQILQLDPDISFMPYFFGIQLLQGSFPALLIVERLQDKCGEDILNAAEIMIQATESCLVTRSTDYQRKFRQLMRSAVSQAWGRPVSTSEIRRRRKAVFDLWLWIRRGTNRSTDFNINCET</sequence>
<evidence type="ECO:0000313" key="9">
    <source>
        <dbReference type="EMBL" id="OQD91542.1"/>
    </source>
</evidence>
<dbReference type="Proteomes" id="UP000191612">
    <property type="component" value="Unassembled WGS sequence"/>
</dbReference>
<keyword evidence="5" id="KW-0804">Transcription</keyword>
<dbReference type="InterPro" id="IPR051439">
    <property type="entry name" value="XlnR/Xlr1"/>
</dbReference>
<keyword evidence="3" id="KW-0805">Transcription regulation</keyword>
<proteinExistence type="predicted"/>
<dbReference type="PROSITE" id="PS00463">
    <property type="entry name" value="ZN2_CY6_FUNGAL_1"/>
    <property type="match status" value="1"/>
</dbReference>
<dbReference type="PANTHER" id="PTHR47663:SF2">
    <property type="entry name" value="ARABINOLYTIC TRANSCRIPTIONAL ACTIVATOR ARAR-RELATED"/>
    <property type="match status" value="1"/>
</dbReference>
<feature type="domain" description="Zn(2)-C6 fungal-type" evidence="8">
    <location>
        <begin position="38"/>
        <end position="69"/>
    </location>
</feature>
<dbReference type="SMART" id="SM00906">
    <property type="entry name" value="Fungal_trans"/>
    <property type="match status" value="1"/>
</dbReference>
<feature type="compositionally biased region" description="Low complexity" evidence="7">
    <location>
        <begin position="108"/>
        <end position="119"/>
    </location>
</feature>
<dbReference type="GO" id="GO:0008270">
    <property type="term" value="F:zinc ion binding"/>
    <property type="evidence" value="ECO:0007669"/>
    <property type="project" value="InterPro"/>
</dbReference>
<accession>A0A1V6QRH8</accession>
<dbReference type="InterPro" id="IPR001138">
    <property type="entry name" value="Zn2Cys6_DnaBD"/>
</dbReference>
<gene>
    <name evidence="9" type="ORF">PENSOL_c052G09993</name>
</gene>
<dbReference type="InterPro" id="IPR007219">
    <property type="entry name" value="XnlR_reg_dom"/>
</dbReference>
<evidence type="ECO:0000256" key="2">
    <source>
        <dbReference type="ARBA" id="ARBA00022833"/>
    </source>
</evidence>
<dbReference type="CDD" id="cd12148">
    <property type="entry name" value="fungal_TF_MHR"/>
    <property type="match status" value="1"/>
</dbReference>
<evidence type="ECO:0000256" key="1">
    <source>
        <dbReference type="ARBA" id="ARBA00022723"/>
    </source>
</evidence>
<reference evidence="10" key="1">
    <citation type="journal article" date="2017" name="Nat. Microbiol.">
        <title>Global analysis of biosynthetic gene clusters reveals vast potential of secondary metabolite production in Penicillium species.</title>
        <authorList>
            <person name="Nielsen J.C."/>
            <person name="Grijseels S."/>
            <person name="Prigent S."/>
            <person name="Ji B."/>
            <person name="Dainat J."/>
            <person name="Nielsen K.F."/>
            <person name="Frisvad J.C."/>
            <person name="Workman M."/>
            <person name="Nielsen J."/>
        </authorList>
    </citation>
    <scope>NUCLEOTIDE SEQUENCE [LARGE SCALE GENOMIC DNA]</scope>
    <source>
        <strain evidence="10">IBT 29525</strain>
    </source>
</reference>
<comment type="caution">
    <text evidence="9">The sequence shown here is derived from an EMBL/GenBank/DDBJ whole genome shotgun (WGS) entry which is preliminary data.</text>
</comment>
<dbReference type="PANTHER" id="PTHR47663">
    <property type="entry name" value="XYLANOLYTIC TRANSCRIPTIONAL ACTIVATOR XLNR-RELATED"/>
    <property type="match status" value="1"/>
</dbReference>
<evidence type="ECO:0000256" key="3">
    <source>
        <dbReference type="ARBA" id="ARBA00023015"/>
    </source>
</evidence>
<feature type="region of interest" description="Disordered" evidence="7">
    <location>
        <begin position="182"/>
        <end position="235"/>
    </location>
</feature>
<dbReference type="GO" id="GO:0003677">
    <property type="term" value="F:DNA binding"/>
    <property type="evidence" value="ECO:0007669"/>
    <property type="project" value="UniProtKB-KW"/>
</dbReference>
<evidence type="ECO:0000259" key="8">
    <source>
        <dbReference type="PROSITE" id="PS50048"/>
    </source>
</evidence>
<evidence type="ECO:0000256" key="6">
    <source>
        <dbReference type="ARBA" id="ARBA00023242"/>
    </source>
</evidence>
<evidence type="ECO:0000256" key="5">
    <source>
        <dbReference type="ARBA" id="ARBA00023163"/>
    </source>
</evidence>
<organism evidence="9 10">
    <name type="scientific">Penicillium solitum</name>
    <dbReference type="NCBI Taxonomy" id="60172"/>
    <lineage>
        <taxon>Eukaryota</taxon>
        <taxon>Fungi</taxon>
        <taxon>Dikarya</taxon>
        <taxon>Ascomycota</taxon>
        <taxon>Pezizomycotina</taxon>
        <taxon>Eurotiomycetes</taxon>
        <taxon>Eurotiomycetidae</taxon>
        <taxon>Eurotiales</taxon>
        <taxon>Aspergillaceae</taxon>
        <taxon>Penicillium</taxon>
    </lineage>
</organism>
<dbReference type="CDD" id="cd00067">
    <property type="entry name" value="GAL4"/>
    <property type="match status" value="1"/>
</dbReference>
<dbReference type="GO" id="GO:0000981">
    <property type="term" value="F:DNA-binding transcription factor activity, RNA polymerase II-specific"/>
    <property type="evidence" value="ECO:0007669"/>
    <property type="project" value="InterPro"/>
</dbReference>
<keyword evidence="4" id="KW-0238">DNA-binding</keyword>
<keyword evidence="1" id="KW-0479">Metal-binding</keyword>
<dbReference type="InterPro" id="IPR036864">
    <property type="entry name" value="Zn2-C6_fun-type_DNA-bd_sf"/>
</dbReference>
<name>A0A1V6QRH8_9EURO</name>
<dbReference type="EMBL" id="MDYO01000052">
    <property type="protein sequence ID" value="OQD91542.1"/>
    <property type="molecule type" value="Genomic_DNA"/>
</dbReference>
<dbReference type="Gene3D" id="4.10.240.10">
    <property type="entry name" value="Zn(2)-C6 fungal-type DNA-binding domain"/>
    <property type="match status" value="1"/>
</dbReference>
<dbReference type="SUPFAM" id="SSF57701">
    <property type="entry name" value="Zn2/Cys6 DNA-binding domain"/>
    <property type="match status" value="1"/>
</dbReference>
<keyword evidence="6" id="KW-0539">Nucleus</keyword>
<dbReference type="Pfam" id="PF04082">
    <property type="entry name" value="Fungal_trans"/>
    <property type="match status" value="1"/>
</dbReference>
<evidence type="ECO:0000256" key="4">
    <source>
        <dbReference type="ARBA" id="ARBA00023125"/>
    </source>
</evidence>
<dbReference type="GO" id="GO:0006351">
    <property type="term" value="P:DNA-templated transcription"/>
    <property type="evidence" value="ECO:0007669"/>
    <property type="project" value="InterPro"/>
</dbReference>
<dbReference type="Pfam" id="PF00172">
    <property type="entry name" value="Zn_clus"/>
    <property type="match status" value="1"/>
</dbReference>
<evidence type="ECO:0000256" key="7">
    <source>
        <dbReference type="SAM" id="MobiDB-lite"/>
    </source>
</evidence>
<keyword evidence="10" id="KW-1185">Reference proteome</keyword>
<dbReference type="PROSITE" id="PS50048">
    <property type="entry name" value="ZN2_CY6_FUNGAL_2"/>
    <property type="match status" value="1"/>
</dbReference>
<dbReference type="STRING" id="60172.A0A1V6QRH8"/>
<evidence type="ECO:0000313" key="10">
    <source>
        <dbReference type="Proteomes" id="UP000191612"/>
    </source>
</evidence>
<dbReference type="SMART" id="SM00066">
    <property type="entry name" value="GAL4"/>
    <property type="match status" value="1"/>
</dbReference>
<dbReference type="AlphaFoldDB" id="A0A1V6QRH8"/>
<protein>
    <recommendedName>
        <fullName evidence="8">Zn(2)-C6 fungal-type domain-containing protein</fullName>
    </recommendedName>
</protein>
<feature type="region of interest" description="Disordered" evidence="7">
    <location>
        <begin position="91"/>
        <end position="135"/>
    </location>
</feature>
<feature type="compositionally biased region" description="Polar residues" evidence="7">
    <location>
        <begin position="120"/>
        <end position="135"/>
    </location>
</feature>